<feature type="transmembrane region" description="Helical" evidence="6">
    <location>
        <begin position="232"/>
        <end position="253"/>
    </location>
</feature>
<dbReference type="Proteomes" id="UP000481861">
    <property type="component" value="Unassembled WGS sequence"/>
</dbReference>
<evidence type="ECO:0000256" key="2">
    <source>
        <dbReference type="ARBA" id="ARBA00022692"/>
    </source>
</evidence>
<keyword evidence="4 6" id="KW-0472">Membrane</keyword>
<evidence type="ECO:0000256" key="5">
    <source>
        <dbReference type="SAM" id="MobiDB-lite"/>
    </source>
</evidence>
<evidence type="ECO:0000256" key="3">
    <source>
        <dbReference type="ARBA" id="ARBA00022989"/>
    </source>
</evidence>
<feature type="transmembrane region" description="Helical" evidence="6">
    <location>
        <begin position="52"/>
        <end position="73"/>
    </location>
</feature>
<dbReference type="AlphaFoldDB" id="A0A7C8IDS7"/>
<dbReference type="PANTHER" id="PTHR31465:SF15">
    <property type="entry name" value="LIPID TRANSPORTER ATNI-RELATED"/>
    <property type="match status" value="1"/>
</dbReference>
<dbReference type="InterPro" id="IPR007568">
    <property type="entry name" value="RTA1"/>
</dbReference>
<evidence type="ECO:0000256" key="6">
    <source>
        <dbReference type="SAM" id="Phobius"/>
    </source>
</evidence>
<comment type="subcellular location">
    <subcellularLocation>
        <location evidence="1">Membrane</location>
        <topology evidence="1">Multi-pass membrane protein</topology>
    </subcellularLocation>
</comment>
<feature type="transmembrane region" description="Helical" evidence="6">
    <location>
        <begin position="78"/>
        <end position="96"/>
    </location>
</feature>
<comment type="caution">
    <text evidence="7">The sequence shown here is derived from an EMBL/GenBank/DDBJ whole genome shotgun (WGS) entry which is preliminary data.</text>
</comment>
<organism evidence="7 8">
    <name type="scientific">Massariosphaeria phaeospora</name>
    <dbReference type="NCBI Taxonomy" id="100035"/>
    <lineage>
        <taxon>Eukaryota</taxon>
        <taxon>Fungi</taxon>
        <taxon>Dikarya</taxon>
        <taxon>Ascomycota</taxon>
        <taxon>Pezizomycotina</taxon>
        <taxon>Dothideomycetes</taxon>
        <taxon>Pleosporomycetidae</taxon>
        <taxon>Pleosporales</taxon>
        <taxon>Pleosporales incertae sedis</taxon>
        <taxon>Massariosphaeria</taxon>
    </lineage>
</organism>
<keyword evidence="2 6" id="KW-0812">Transmembrane</keyword>
<protein>
    <submittedName>
        <fullName evidence="7">RTA1 like protein-domain-containing protein</fullName>
    </submittedName>
</protein>
<keyword evidence="8" id="KW-1185">Reference proteome</keyword>
<keyword evidence="3 6" id="KW-1133">Transmembrane helix</keyword>
<evidence type="ECO:0000313" key="7">
    <source>
        <dbReference type="EMBL" id="KAF2874571.1"/>
    </source>
</evidence>
<name>A0A7C8IDS7_9PLEO</name>
<dbReference type="OrthoDB" id="5384040at2759"/>
<dbReference type="Pfam" id="PF04479">
    <property type="entry name" value="RTA1"/>
    <property type="match status" value="1"/>
</dbReference>
<gene>
    <name evidence="7" type="ORF">BDV95DRAFT_627203</name>
</gene>
<dbReference type="GO" id="GO:0016020">
    <property type="term" value="C:membrane"/>
    <property type="evidence" value="ECO:0007669"/>
    <property type="project" value="UniProtKB-SubCell"/>
</dbReference>
<dbReference type="EMBL" id="JAADJZ010000006">
    <property type="protein sequence ID" value="KAF2874571.1"/>
    <property type="molecule type" value="Genomic_DNA"/>
</dbReference>
<sequence length="336" mass="37070">MASPTSTTSSSTSSTTIVATSPSCITAIPGPYGFVPPDACNAIWAYSPSFPAAVTFSTLFGLLTLSQIVLAFIFRKRFCWVMVMGCSWELVAFITRSLGSRDQQSLGYAYPSLLLFLLAPLWINAFVYMTAGRLIWTFHPAKKVFGVKATSIGKYFVWLDIVSFLIQCAGGVMLSPEQGSKIMDIGKTVYMSGLGAQQFFIVLFLILIIRFHIDTLRLEQRDSLRSNKKCKWVTYALYIVLALITMRIGFRLAEFSGGMGADNPLPNEEKYSLILDAAPMVLAIFVLTVVHPGLALKGSESEFPSRKERKADNKARKAEKKMSGQEKDAAKKRGDS</sequence>
<feature type="transmembrane region" description="Helical" evidence="6">
    <location>
        <begin position="273"/>
        <end position="296"/>
    </location>
</feature>
<reference evidence="7 8" key="1">
    <citation type="submission" date="2020-01" db="EMBL/GenBank/DDBJ databases">
        <authorList>
            <consortium name="DOE Joint Genome Institute"/>
            <person name="Haridas S."/>
            <person name="Albert R."/>
            <person name="Binder M."/>
            <person name="Bloem J."/>
            <person name="Labutti K."/>
            <person name="Salamov A."/>
            <person name="Andreopoulos B."/>
            <person name="Baker S.E."/>
            <person name="Barry K."/>
            <person name="Bills G."/>
            <person name="Bluhm B.H."/>
            <person name="Cannon C."/>
            <person name="Castanera R."/>
            <person name="Culley D.E."/>
            <person name="Daum C."/>
            <person name="Ezra D."/>
            <person name="Gonzalez J.B."/>
            <person name="Henrissat B."/>
            <person name="Kuo A."/>
            <person name="Liang C."/>
            <person name="Lipzen A."/>
            <person name="Lutzoni F."/>
            <person name="Magnuson J."/>
            <person name="Mondo S."/>
            <person name="Nolan M."/>
            <person name="Ohm R."/>
            <person name="Pangilinan J."/>
            <person name="Park H.-J.H."/>
            <person name="Ramirez L."/>
            <person name="Alfaro M."/>
            <person name="Sun H."/>
            <person name="Tritt A."/>
            <person name="Yoshinaga Y."/>
            <person name="Zwiers L.-H.L."/>
            <person name="Turgeon B.G."/>
            <person name="Goodwin S.B."/>
            <person name="Spatafora J.W."/>
            <person name="Crous P.W."/>
            <person name="Grigoriev I.V."/>
        </authorList>
    </citation>
    <scope>NUCLEOTIDE SEQUENCE [LARGE SCALE GENOMIC DNA]</scope>
    <source>
        <strain evidence="7 8">CBS 611.86</strain>
    </source>
</reference>
<evidence type="ECO:0000313" key="8">
    <source>
        <dbReference type="Proteomes" id="UP000481861"/>
    </source>
</evidence>
<evidence type="ECO:0000256" key="4">
    <source>
        <dbReference type="ARBA" id="ARBA00023136"/>
    </source>
</evidence>
<proteinExistence type="predicted"/>
<feature type="transmembrane region" description="Helical" evidence="6">
    <location>
        <begin position="108"/>
        <end position="131"/>
    </location>
</feature>
<accession>A0A7C8IDS7</accession>
<feature type="transmembrane region" description="Helical" evidence="6">
    <location>
        <begin position="194"/>
        <end position="211"/>
    </location>
</feature>
<dbReference type="PANTHER" id="PTHR31465">
    <property type="entry name" value="PROTEIN RTA1-RELATED"/>
    <property type="match status" value="1"/>
</dbReference>
<feature type="region of interest" description="Disordered" evidence="5">
    <location>
        <begin position="299"/>
        <end position="336"/>
    </location>
</feature>
<evidence type="ECO:0000256" key="1">
    <source>
        <dbReference type="ARBA" id="ARBA00004141"/>
    </source>
</evidence>
<feature type="transmembrane region" description="Helical" evidence="6">
    <location>
        <begin position="152"/>
        <end position="174"/>
    </location>
</feature>